<feature type="binding site" evidence="7">
    <location>
        <position position="19"/>
    </location>
    <ligand>
        <name>ATP</name>
        <dbReference type="ChEBI" id="CHEBI:30616"/>
    </ligand>
</feature>
<evidence type="ECO:0000313" key="9">
    <source>
        <dbReference type="Proteomes" id="UP001586593"/>
    </source>
</evidence>
<keyword evidence="7" id="KW-0539">Nucleus</keyword>
<feature type="binding site" evidence="7">
    <location>
        <position position="17"/>
    </location>
    <ligand>
        <name>ATP</name>
        <dbReference type="ChEBI" id="CHEBI:30616"/>
    </ligand>
</feature>
<dbReference type="EMBL" id="JAZHXJ010000068">
    <property type="protein sequence ID" value="KAL1877106.1"/>
    <property type="molecule type" value="Genomic_DNA"/>
</dbReference>
<comment type="catalytic activity">
    <reaction evidence="7">
        <text>ATP + H2O = ADP + phosphate + H(+)</text>
        <dbReference type="Rhea" id="RHEA:13065"/>
        <dbReference type="ChEBI" id="CHEBI:15377"/>
        <dbReference type="ChEBI" id="CHEBI:15378"/>
        <dbReference type="ChEBI" id="CHEBI:30616"/>
        <dbReference type="ChEBI" id="CHEBI:43474"/>
        <dbReference type="ChEBI" id="CHEBI:456216"/>
    </reaction>
</comment>
<keyword evidence="4 7" id="KW-0547">Nucleotide-binding</keyword>
<dbReference type="Gene3D" id="3.40.50.300">
    <property type="entry name" value="P-loop containing nucleotide triphosphate hydrolases"/>
    <property type="match status" value="1"/>
</dbReference>
<dbReference type="Pfam" id="PF13238">
    <property type="entry name" value="AAA_18"/>
    <property type="match status" value="1"/>
</dbReference>
<evidence type="ECO:0000256" key="2">
    <source>
        <dbReference type="ARBA" id="ARBA00022552"/>
    </source>
</evidence>
<comment type="subcellular location">
    <subcellularLocation>
        <location evidence="7">Cytoplasm</location>
    </subcellularLocation>
    <subcellularLocation>
        <location evidence="7">Nucleus</location>
    </subcellularLocation>
</comment>
<dbReference type="EC" id="2.7.4.3" evidence="7"/>
<comment type="catalytic activity">
    <reaction evidence="7">
        <text>AMP + ATP = 2 ADP</text>
        <dbReference type="Rhea" id="RHEA:12973"/>
        <dbReference type="ChEBI" id="CHEBI:30616"/>
        <dbReference type="ChEBI" id="CHEBI:456215"/>
        <dbReference type="ChEBI" id="CHEBI:456216"/>
        <dbReference type="EC" id="2.7.4.3"/>
    </reaction>
</comment>
<evidence type="ECO:0000256" key="7">
    <source>
        <dbReference type="HAMAP-Rule" id="MF_03173"/>
    </source>
</evidence>
<dbReference type="PANTHER" id="PTHR12595">
    <property type="entry name" value="POS9-ACTIVATING FACTOR FAP7-RELATED"/>
    <property type="match status" value="1"/>
</dbReference>
<dbReference type="InterPro" id="IPR027417">
    <property type="entry name" value="P-loop_NTPase"/>
</dbReference>
<dbReference type="InterPro" id="IPR020618">
    <property type="entry name" value="Adenyl_kinase_AK6"/>
</dbReference>
<keyword evidence="6 7" id="KW-0067">ATP-binding</keyword>
<organism evidence="8 9">
    <name type="scientific">Phialemonium thermophilum</name>
    <dbReference type="NCBI Taxonomy" id="223376"/>
    <lineage>
        <taxon>Eukaryota</taxon>
        <taxon>Fungi</taxon>
        <taxon>Dikarya</taxon>
        <taxon>Ascomycota</taxon>
        <taxon>Pezizomycotina</taxon>
        <taxon>Sordariomycetes</taxon>
        <taxon>Sordariomycetidae</taxon>
        <taxon>Cephalothecales</taxon>
        <taxon>Cephalothecaceae</taxon>
        <taxon>Phialemonium</taxon>
    </lineage>
</organism>
<comment type="caution">
    <text evidence="8">The sequence shown here is derived from an EMBL/GenBank/DDBJ whole genome shotgun (WGS) entry which is preliminary data.</text>
</comment>
<keyword evidence="9" id="KW-1185">Reference proteome</keyword>
<feature type="region of interest" description="LID" evidence="7">
    <location>
        <begin position="110"/>
        <end position="120"/>
    </location>
</feature>
<keyword evidence="2 7" id="KW-0698">rRNA processing</keyword>
<feature type="binding site" evidence="7">
    <location>
        <position position="20"/>
    </location>
    <ligand>
        <name>ATP</name>
        <dbReference type="ChEBI" id="CHEBI:30616"/>
    </ligand>
</feature>
<proteinExistence type="inferred from homology"/>
<keyword evidence="3 7" id="KW-0808">Transferase</keyword>
<comment type="function">
    <text evidence="7">Broad-specificity nucleoside monophosphate (NMP) kinase that catalyzes the reversible transfer of the terminal phosphate group between nucleoside triphosphates and monophosphates. Has also ATPase activity. Involved in the late cytoplasmic maturation steps of the 40S ribosomal particles, specifically 18S rRNA maturation. While NMP activity is not required for ribosome maturation, ATPase activity is. Associates transiently with small ribosomal subunit protein uS11. ATP hydrolysis breaks the interaction with uS11. May temporarily remove uS11 from the ribosome to enable a conformational change of the ribosomal RNA that is needed for the final maturation step of the small ribosomal subunit. Its NMP activity may have a role in nuclear energy homeostasis.</text>
</comment>
<dbReference type="PANTHER" id="PTHR12595:SF0">
    <property type="entry name" value="ADENYLATE KINASE ISOENZYME 6"/>
    <property type="match status" value="1"/>
</dbReference>
<name>A0ABR3XMX3_9PEZI</name>
<evidence type="ECO:0000256" key="6">
    <source>
        <dbReference type="ARBA" id="ARBA00022840"/>
    </source>
</evidence>
<evidence type="ECO:0000256" key="1">
    <source>
        <dbReference type="ARBA" id="ARBA00022517"/>
    </source>
</evidence>
<keyword evidence="7" id="KW-0963">Cytoplasm</keyword>
<feature type="binding site" evidence="7">
    <location>
        <position position="15"/>
    </location>
    <ligand>
        <name>ATP</name>
        <dbReference type="ChEBI" id="CHEBI:30616"/>
    </ligand>
</feature>
<feature type="binding site" evidence="7">
    <location>
        <position position="18"/>
    </location>
    <ligand>
        <name>ATP</name>
        <dbReference type="ChEBI" id="CHEBI:30616"/>
    </ligand>
</feature>
<protein>
    <recommendedName>
        <fullName evidence="7">Adenylate kinase isoenzyme 6 homolog</fullName>
        <shortName evidence="7">AK6</shortName>
        <ecNumber evidence="7">2.7.4.3</ecNumber>
    </recommendedName>
    <alternativeName>
        <fullName evidence="7">Dual activity adenylate kinase/ATPase</fullName>
        <shortName evidence="7">AK/ATPase</shortName>
    </alternativeName>
</protein>
<comment type="subunit">
    <text evidence="7">Interacts with small ribosomal subunit protein uS11. Not a structural component of 43S pre-ribosomes, but transiently interacts with them by binding to uS11.</text>
</comment>
<evidence type="ECO:0000256" key="5">
    <source>
        <dbReference type="ARBA" id="ARBA00022777"/>
    </source>
</evidence>
<accession>A0ABR3XMX3</accession>
<feature type="binding site" evidence="7">
    <location>
        <position position="111"/>
    </location>
    <ligand>
        <name>ATP</name>
        <dbReference type="ChEBI" id="CHEBI:30616"/>
    </ligand>
</feature>
<keyword evidence="1 7" id="KW-0690">Ribosome biogenesis</keyword>
<dbReference type="SUPFAM" id="SSF52540">
    <property type="entry name" value="P-loop containing nucleoside triphosphate hydrolases"/>
    <property type="match status" value="1"/>
</dbReference>
<evidence type="ECO:0000256" key="4">
    <source>
        <dbReference type="ARBA" id="ARBA00022741"/>
    </source>
</evidence>
<gene>
    <name evidence="8" type="ORF">VTK73DRAFT_8843</name>
</gene>
<comment type="similarity">
    <text evidence="7">Belongs to the adenylate kinase family. AK6 subfamily.</text>
</comment>
<sequence>MPRSLPNIIVTGTPGVGKTTHCEVLAERTGLKHLSINQIVKDRECHEGWDEEYQSWIVDEDKLLDAIEDEVKQGGNIIDWHACDLFPKSWIDLVVVLRVDSSTLYDRLTARKYSEKKLQENLDSEIMEVLLQEARDSYDEEIVVELTSNTSDEMDSNIDRIEAWLKQWKEDNRPEDT</sequence>
<feature type="region of interest" description="NMPbind" evidence="7">
    <location>
        <begin position="35"/>
        <end position="58"/>
    </location>
</feature>
<evidence type="ECO:0000313" key="8">
    <source>
        <dbReference type="EMBL" id="KAL1877106.1"/>
    </source>
</evidence>
<dbReference type="HAMAP" id="MF_00039">
    <property type="entry name" value="Adenylate_kinase_AK6"/>
    <property type="match status" value="1"/>
</dbReference>
<dbReference type="Proteomes" id="UP001586593">
    <property type="component" value="Unassembled WGS sequence"/>
</dbReference>
<comment type="caution">
    <text evidence="7">Lacks conserved residue(s) required for the propagation of feature annotation.</text>
</comment>
<keyword evidence="5 7" id="KW-0418">Kinase</keyword>
<reference evidence="8 9" key="1">
    <citation type="journal article" date="2024" name="Commun. Biol.">
        <title>Comparative genomic analysis of thermophilic fungi reveals convergent evolutionary adaptations and gene losses.</title>
        <authorList>
            <person name="Steindorff A.S."/>
            <person name="Aguilar-Pontes M.V."/>
            <person name="Robinson A.J."/>
            <person name="Andreopoulos B."/>
            <person name="LaButti K."/>
            <person name="Kuo A."/>
            <person name="Mondo S."/>
            <person name="Riley R."/>
            <person name="Otillar R."/>
            <person name="Haridas S."/>
            <person name="Lipzen A."/>
            <person name="Grimwood J."/>
            <person name="Schmutz J."/>
            <person name="Clum A."/>
            <person name="Reid I.D."/>
            <person name="Moisan M.C."/>
            <person name="Butler G."/>
            <person name="Nguyen T.T.M."/>
            <person name="Dewar K."/>
            <person name="Conant G."/>
            <person name="Drula E."/>
            <person name="Henrissat B."/>
            <person name="Hansel C."/>
            <person name="Singer S."/>
            <person name="Hutchinson M.I."/>
            <person name="de Vries R.P."/>
            <person name="Natvig D.O."/>
            <person name="Powell A.J."/>
            <person name="Tsang A."/>
            <person name="Grigoriev I.V."/>
        </authorList>
    </citation>
    <scope>NUCLEOTIDE SEQUENCE [LARGE SCALE GENOMIC DNA]</scope>
    <source>
        <strain evidence="8 9">ATCC 24622</strain>
    </source>
</reference>
<evidence type="ECO:0000256" key="3">
    <source>
        <dbReference type="ARBA" id="ARBA00022679"/>
    </source>
</evidence>